<dbReference type="GO" id="GO:0003677">
    <property type="term" value="F:DNA binding"/>
    <property type="evidence" value="ECO:0007669"/>
    <property type="project" value="InterPro"/>
</dbReference>
<dbReference type="PROSITE" id="PS00463">
    <property type="entry name" value="ZN2_CY6_FUNGAL_1"/>
    <property type="match status" value="1"/>
</dbReference>
<dbReference type="Proteomes" id="UP001320245">
    <property type="component" value="Unassembled WGS sequence"/>
</dbReference>
<dbReference type="CDD" id="cd00067">
    <property type="entry name" value="GAL4"/>
    <property type="match status" value="1"/>
</dbReference>
<feature type="region of interest" description="Disordered" evidence="4">
    <location>
        <begin position="484"/>
        <end position="510"/>
    </location>
</feature>
<dbReference type="GO" id="GO:0008270">
    <property type="term" value="F:zinc ion binding"/>
    <property type="evidence" value="ECO:0007669"/>
    <property type="project" value="InterPro"/>
</dbReference>
<feature type="domain" description="Zn(2)-C6 fungal-type" evidence="5">
    <location>
        <begin position="24"/>
        <end position="53"/>
    </location>
</feature>
<dbReference type="GO" id="GO:0005634">
    <property type="term" value="C:nucleus"/>
    <property type="evidence" value="ECO:0007669"/>
    <property type="project" value="UniProtKB-SubCell"/>
</dbReference>
<feature type="compositionally biased region" description="Polar residues" evidence="4">
    <location>
        <begin position="202"/>
        <end position="214"/>
    </location>
</feature>
<dbReference type="Pfam" id="PF04082">
    <property type="entry name" value="Fungal_trans"/>
    <property type="match status" value="1"/>
</dbReference>
<dbReference type="GO" id="GO:0006351">
    <property type="term" value="P:DNA-templated transcription"/>
    <property type="evidence" value="ECO:0007669"/>
    <property type="project" value="InterPro"/>
</dbReference>
<proteinExistence type="predicted"/>
<organism evidence="6 7">
    <name type="scientific">Cytospora paraplurivora</name>
    <dbReference type="NCBI Taxonomy" id="2898453"/>
    <lineage>
        <taxon>Eukaryota</taxon>
        <taxon>Fungi</taxon>
        <taxon>Dikarya</taxon>
        <taxon>Ascomycota</taxon>
        <taxon>Pezizomycotina</taxon>
        <taxon>Sordariomycetes</taxon>
        <taxon>Sordariomycetidae</taxon>
        <taxon>Diaporthales</taxon>
        <taxon>Cytosporaceae</taxon>
        <taxon>Cytospora</taxon>
    </lineage>
</organism>
<name>A0AAN9YHS8_9PEZI</name>
<dbReference type="GO" id="GO:0000981">
    <property type="term" value="F:DNA-binding transcription factor activity, RNA polymerase II-specific"/>
    <property type="evidence" value="ECO:0007669"/>
    <property type="project" value="InterPro"/>
</dbReference>
<dbReference type="InterPro" id="IPR001138">
    <property type="entry name" value="Zn2Cys6_DnaBD"/>
</dbReference>
<evidence type="ECO:0000256" key="4">
    <source>
        <dbReference type="SAM" id="MobiDB-lite"/>
    </source>
</evidence>
<dbReference type="InterPro" id="IPR050613">
    <property type="entry name" value="Sec_Metabolite_Reg"/>
</dbReference>
<feature type="region of interest" description="Disordered" evidence="4">
    <location>
        <begin position="186"/>
        <end position="214"/>
    </location>
</feature>
<feature type="compositionally biased region" description="Polar residues" evidence="4">
    <location>
        <begin position="702"/>
        <end position="712"/>
    </location>
</feature>
<dbReference type="InterPro" id="IPR007219">
    <property type="entry name" value="XnlR_reg_dom"/>
</dbReference>
<dbReference type="Pfam" id="PF00172">
    <property type="entry name" value="Zn_clus"/>
    <property type="match status" value="1"/>
</dbReference>
<dbReference type="SUPFAM" id="SSF57701">
    <property type="entry name" value="Zn2/Cys6 DNA-binding domain"/>
    <property type="match status" value="1"/>
</dbReference>
<dbReference type="SMART" id="SM00906">
    <property type="entry name" value="Fungal_trans"/>
    <property type="match status" value="1"/>
</dbReference>
<comment type="caution">
    <text evidence="6">The sequence shown here is derived from an EMBL/GenBank/DDBJ whole genome shotgun (WGS) entry which is preliminary data.</text>
</comment>
<dbReference type="Gene3D" id="4.10.240.10">
    <property type="entry name" value="Zn(2)-C6 fungal-type DNA-binding domain"/>
    <property type="match status" value="1"/>
</dbReference>
<keyword evidence="2" id="KW-0479">Metal-binding</keyword>
<gene>
    <name evidence="6" type="ORF">SLS53_004013</name>
</gene>
<feature type="region of interest" description="Disordered" evidence="4">
    <location>
        <begin position="685"/>
        <end position="774"/>
    </location>
</feature>
<evidence type="ECO:0000313" key="7">
    <source>
        <dbReference type="Proteomes" id="UP001320245"/>
    </source>
</evidence>
<evidence type="ECO:0000259" key="5">
    <source>
        <dbReference type="PROSITE" id="PS50048"/>
    </source>
</evidence>
<dbReference type="PANTHER" id="PTHR31001">
    <property type="entry name" value="UNCHARACTERIZED TRANSCRIPTIONAL REGULATORY PROTEIN"/>
    <property type="match status" value="1"/>
</dbReference>
<feature type="region of interest" description="Disordered" evidence="4">
    <location>
        <begin position="133"/>
        <end position="152"/>
    </location>
</feature>
<keyword evidence="3" id="KW-0539">Nucleus</keyword>
<dbReference type="CDD" id="cd12148">
    <property type="entry name" value="fungal_TF_MHR"/>
    <property type="match status" value="1"/>
</dbReference>
<reference evidence="6 7" key="1">
    <citation type="journal article" date="2023" name="PLoS ONE">
        <title>Cytospora paraplurivora sp. nov. isolated from orchards with fruit tree decline syndrome in Ontario, Canada.</title>
        <authorList>
            <person name="Ilyukhin E."/>
            <person name="Nguyen H.D.T."/>
            <person name="Castle A.J."/>
            <person name="Ellouze W."/>
        </authorList>
    </citation>
    <scope>NUCLEOTIDE SEQUENCE [LARGE SCALE GENOMIC DNA]</scope>
    <source>
        <strain evidence="6 7">FDS-564</strain>
    </source>
</reference>
<dbReference type="AlphaFoldDB" id="A0AAN9YHS8"/>
<dbReference type="InterPro" id="IPR036864">
    <property type="entry name" value="Zn2-C6_fun-type_DNA-bd_sf"/>
</dbReference>
<dbReference type="PROSITE" id="PS50048">
    <property type="entry name" value="ZN2_CY6_FUNGAL_2"/>
    <property type="match status" value="1"/>
</dbReference>
<dbReference type="EMBL" id="JAJSPL020000013">
    <property type="protein sequence ID" value="KAK7743479.1"/>
    <property type="molecule type" value="Genomic_DNA"/>
</dbReference>
<evidence type="ECO:0000256" key="2">
    <source>
        <dbReference type="ARBA" id="ARBA00022723"/>
    </source>
</evidence>
<comment type="subcellular location">
    <subcellularLocation>
        <location evidence="1">Nucleus</location>
    </subcellularLocation>
</comment>
<evidence type="ECO:0000256" key="1">
    <source>
        <dbReference type="ARBA" id="ARBA00004123"/>
    </source>
</evidence>
<evidence type="ECO:0000313" key="6">
    <source>
        <dbReference type="EMBL" id="KAK7743479.1"/>
    </source>
</evidence>
<keyword evidence="7" id="KW-1185">Reference proteome</keyword>
<dbReference type="SMART" id="SM00066">
    <property type="entry name" value="GAL4"/>
    <property type="match status" value="1"/>
</dbReference>
<evidence type="ECO:0000256" key="3">
    <source>
        <dbReference type="ARBA" id="ARBA00023242"/>
    </source>
</evidence>
<feature type="compositionally biased region" description="Low complexity" evidence="4">
    <location>
        <begin position="490"/>
        <end position="501"/>
    </location>
</feature>
<sequence>MSASAFPSARQASGAEKEVVYPLSCVNCRQRKVRCSKTYPCPNCVKGSLECVFPSRKKDRAPRRSKNNELLSRLAKLEAIVGQVDPDSLRAVAGASSHTSQDAGARATFSGLGSADAPEVADSVVAVDPTSMPANEAAESESSNPQERRAALQPALKADPAAKYVSGEFWANLSSEVEGIKATLEQPSDTEDDSDGGHGHDQTSPASASRGYQSSPSYYVTSSAVFGNAQAANAGEGMLHPAPEKMRRLLETYFRNVDPLIKILHRPTIERLFDGFMSSPVSNALSRTDEALCFAIYFAAITSLQPERCKALLGEDRGLLAVQYRQAAEYALARADYLNSTSLETLQALTLYSTCLRNHAESRASWAMLALVLRLSQAIGIHRDNDGRAFSPYEAEMRRRLWSQIIVLDVRAAQDRGTEPMVRQEEYNTLPPTNLNDSDFGPQTTVPVSQLAREGPTDITFCLCTYGCSKLFLYIHGPRSRFSKADHETTATTATSTTTTTPRSLPQSQINEEDLVQRIKQLETQFNTPAADQPGNFQSALAASVLRIASLIYWLSIEYPWQVRRAATAKQQPRVSRENVLRTAVAIMELQASGPSSAAIGPDEYRERFIWWQDGYVQWHALAVALAELCAQTRGGLVDRAWATVDRVLPGWSDKVADTRKGALWRPIRKLLRRARERRAEAQMMDLRIDGEEGTAQEGSEGAQTAHQQQPMTGHAVSPRRLTRPSYDTTAGAGATYNPTAPGLTAEAGTASMPSAQDLGTVPDLGRDPTTAAPPAFILTNDHNPWKIDFGDIGATTPDGAAAGTQDLDVMDWSYWNEFVNDAGVGFDTHHTSPSSEET</sequence>
<protein>
    <recommendedName>
        <fullName evidence="5">Zn(2)-C6 fungal-type domain-containing protein</fullName>
    </recommendedName>
</protein>
<dbReference type="PANTHER" id="PTHR31001:SF50">
    <property type="entry name" value="ZN(II)2CYS6 TRANSCRIPTION FACTOR (EUROFUNG)"/>
    <property type="match status" value="1"/>
</dbReference>
<accession>A0AAN9YHS8</accession>